<name>A0A2S4WKF1_9BASI</name>
<accession>A0A2S4WKF1</accession>
<evidence type="ECO:0000313" key="1">
    <source>
        <dbReference type="EMBL" id="POW22231.1"/>
    </source>
</evidence>
<evidence type="ECO:0000313" key="2">
    <source>
        <dbReference type="Proteomes" id="UP000238274"/>
    </source>
</evidence>
<comment type="caution">
    <text evidence="1">The sequence shown here is derived from an EMBL/GenBank/DDBJ whole genome shotgun (WGS) entry which is preliminary data.</text>
</comment>
<dbReference type="Proteomes" id="UP000238274">
    <property type="component" value="Unassembled WGS sequence"/>
</dbReference>
<dbReference type="VEuPathDB" id="FungiDB:PSTT_14885"/>
<organism evidence="1 2">
    <name type="scientific">Puccinia striiformis</name>
    <dbReference type="NCBI Taxonomy" id="27350"/>
    <lineage>
        <taxon>Eukaryota</taxon>
        <taxon>Fungi</taxon>
        <taxon>Dikarya</taxon>
        <taxon>Basidiomycota</taxon>
        <taxon>Pucciniomycotina</taxon>
        <taxon>Pucciniomycetes</taxon>
        <taxon>Pucciniales</taxon>
        <taxon>Pucciniaceae</taxon>
        <taxon>Puccinia</taxon>
    </lineage>
</organism>
<reference evidence="2" key="3">
    <citation type="journal article" date="2018" name="Mol. Plant Microbe Interact.">
        <title>Genome sequence resources for the wheat stripe rust pathogen (Puccinia striiformis f. sp. tritici) and the barley stripe rust pathogen (Puccinia striiformis f. sp. hordei).</title>
        <authorList>
            <person name="Xia C."/>
            <person name="Wang M."/>
            <person name="Yin C."/>
            <person name="Cornejo O.E."/>
            <person name="Hulbert S.H."/>
            <person name="Chen X."/>
        </authorList>
    </citation>
    <scope>NUCLEOTIDE SEQUENCE [LARGE SCALE GENOMIC DNA]</scope>
    <source>
        <strain evidence="2">93TX-2</strain>
    </source>
</reference>
<sequence length="174" mass="19586">LVPFNTTPPHIAWQDTRKLPPTLRFKLPEKTMRLSILSGVGMLLLVQNAAVHCDGPCNDSIIKPGAIHGLCGRVYEEGDERDWHISRPLVTNPDYLRKPPLKLIELIEIQRFCTNDHPFMAIKSPSGYFSCVNVGMGAHKPEIMWCCTRDNYDDSKAQVHFTADCTNFAHSCPP</sequence>
<dbReference type="AlphaFoldDB" id="A0A2S4WKF1"/>
<dbReference type="VEuPathDB" id="FungiDB:PSHT_01487"/>
<protein>
    <submittedName>
        <fullName evidence="1">Uncharacterized protein</fullName>
    </submittedName>
</protein>
<proteinExistence type="predicted"/>
<gene>
    <name evidence="1" type="ORF">PSHT_01487</name>
</gene>
<reference evidence="1 2" key="1">
    <citation type="submission" date="2017-12" db="EMBL/GenBank/DDBJ databases">
        <title>Gene loss provides genomic basis for host adaptation in cereal stripe rust fungi.</title>
        <authorList>
            <person name="Xia C."/>
        </authorList>
    </citation>
    <scope>NUCLEOTIDE SEQUENCE [LARGE SCALE GENOMIC DNA]</scope>
    <source>
        <strain evidence="1 2">93TX-2</strain>
    </source>
</reference>
<feature type="non-terminal residue" evidence="1">
    <location>
        <position position="174"/>
    </location>
</feature>
<feature type="non-terminal residue" evidence="1">
    <location>
        <position position="1"/>
    </location>
</feature>
<dbReference type="EMBL" id="PKSM01000012">
    <property type="protein sequence ID" value="POW22231.1"/>
    <property type="molecule type" value="Genomic_DNA"/>
</dbReference>
<keyword evidence="2" id="KW-1185">Reference proteome</keyword>
<reference evidence="2" key="2">
    <citation type="journal article" date="2018" name="BMC Genomics">
        <title>Genomic insights into host adaptation between the wheat stripe rust pathogen (Puccinia striiformis f. sp. tritici) and the barley stripe rust pathogen (Puccinia striiformis f. sp. hordei).</title>
        <authorList>
            <person name="Xia C."/>
            <person name="Wang M."/>
            <person name="Yin C."/>
            <person name="Cornejo O.E."/>
            <person name="Hulbert S.H."/>
            <person name="Chen X."/>
        </authorList>
    </citation>
    <scope>NUCLEOTIDE SEQUENCE [LARGE SCALE GENOMIC DNA]</scope>
    <source>
        <strain evidence="2">93TX-2</strain>
    </source>
</reference>